<evidence type="ECO:0000256" key="2">
    <source>
        <dbReference type="SAM" id="SignalP"/>
    </source>
</evidence>
<accession>A0AAN6Y4C4</accession>
<dbReference type="Proteomes" id="UP001301769">
    <property type="component" value="Unassembled WGS sequence"/>
</dbReference>
<protein>
    <submittedName>
        <fullName evidence="3">Uncharacterized protein</fullName>
    </submittedName>
</protein>
<dbReference type="EMBL" id="MU858136">
    <property type="protein sequence ID" value="KAK4211978.1"/>
    <property type="molecule type" value="Genomic_DNA"/>
</dbReference>
<evidence type="ECO:0000256" key="1">
    <source>
        <dbReference type="SAM" id="Phobius"/>
    </source>
</evidence>
<keyword evidence="2" id="KW-0732">Signal</keyword>
<evidence type="ECO:0000313" key="4">
    <source>
        <dbReference type="Proteomes" id="UP001301769"/>
    </source>
</evidence>
<gene>
    <name evidence="3" type="ORF">QBC37DRAFT_389156</name>
</gene>
<name>A0AAN6Y4C4_9PEZI</name>
<sequence length="335" mass="34964">MAPNRRRLWLSSLPLLFHFTTAQSFVGGDLNAQAPFSLPPDRFSSLTSNPSSDNTFTITGYDLSQPASSSDATGKTVKGWSLAVHLTTDVPLTHSADNTIPKDQFFQATRISLIPPDGGFAEFNENDWMVCGIVFTGGVNNQDDGEVADNGSCGNYLGDACIQAIQVAGVTARNQSAGTVVQGQGAGRCQDLELPTACVNDGGFNSHGGGSAFEIVPVTDSETNTGRMSFFAAGSAPVKNKDDTDSIKAAQDFVWPILLTWTHFGEGSNGTASTVHDSAGWLSCVQAPNTTSKAVDNGDGDGKKDNGAGERFLGKGVAFWAVLVGLGVVGFAAVL</sequence>
<proteinExistence type="predicted"/>
<comment type="caution">
    <text evidence="3">The sequence shown here is derived from an EMBL/GenBank/DDBJ whole genome shotgun (WGS) entry which is preliminary data.</text>
</comment>
<feature type="signal peptide" evidence="2">
    <location>
        <begin position="1"/>
        <end position="22"/>
    </location>
</feature>
<feature type="transmembrane region" description="Helical" evidence="1">
    <location>
        <begin position="317"/>
        <end position="334"/>
    </location>
</feature>
<keyword evidence="4" id="KW-1185">Reference proteome</keyword>
<reference evidence="3" key="1">
    <citation type="journal article" date="2023" name="Mol. Phylogenet. Evol.">
        <title>Genome-scale phylogeny and comparative genomics of the fungal order Sordariales.</title>
        <authorList>
            <person name="Hensen N."/>
            <person name="Bonometti L."/>
            <person name="Westerberg I."/>
            <person name="Brannstrom I.O."/>
            <person name="Guillou S."/>
            <person name="Cros-Aarteil S."/>
            <person name="Calhoun S."/>
            <person name="Haridas S."/>
            <person name="Kuo A."/>
            <person name="Mondo S."/>
            <person name="Pangilinan J."/>
            <person name="Riley R."/>
            <person name="LaButti K."/>
            <person name="Andreopoulos B."/>
            <person name="Lipzen A."/>
            <person name="Chen C."/>
            <person name="Yan M."/>
            <person name="Daum C."/>
            <person name="Ng V."/>
            <person name="Clum A."/>
            <person name="Steindorff A."/>
            <person name="Ohm R.A."/>
            <person name="Martin F."/>
            <person name="Silar P."/>
            <person name="Natvig D.O."/>
            <person name="Lalanne C."/>
            <person name="Gautier V."/>
            <person name="Ament-Velasquez S.L."/>
            <person name="Kruys A."/>
            <person name="Hutchinson M.I."/>
            <person name="Powell A.J."/>
            <person name="Barry K."/>
            <person name="Miller A.N."/>
            <person name="Grigoriev I.V."/>
            <person name="Debuchy R."/>
            <person name="Gladieux P."/>
            <person name="Hiltunen Thoren M."/>
            <person name="Johannesson H."/>
        </authorList>
    </citation>
    <scope>NUCLEOTIDE SEQUENCE</scope>
    <source>
        <strain evidence="3">PSN293</strain>
    </source>
</reference>
<organism evidence="3 4">
    <name type="scientific">Rhypophila decipiens</name>
    <dbReference type="NCBI Taxonomy" id="261697"/>
    <lineage>
        <taxon>Eukaryota</taxon>
        <taxon>Fungi</taxon>
        <taxon>Dikarya</taxon>
        <taxon>Ascomycota</taxon>
        <taxon>Pezizomycotina</taxon>
        <taxon>Sordariomycetes</taxon>
        <taxon>Sordariomycetidae</taxon>
        <taxon>Sordariales</taxon>
        <taxon>Naviculisporaceae</taxon>
        <taxon>Rhypophila</taxon>
    </lineage>
</organism>
<reference evidence="3" key="2">
    <citation type="submission" date="2023-05" db="EMBL/GenBank/DDBJ databases">
        <authorList>
            <consortium name="Lawrence Berkeley National Laboratory"/>
            <person name="Steindorff A."/>
            <person name="Hensen N."/>
            <person name="Bonometti L."/>
            <person name="Westerberg I."/>
            <person name="Brannstrom I.O."/>
            <person name="Guillou S."/>
            <person name="Cros-Aarteil S."/>
            <person name="Calhoun S."/>
            <person name="Haridas S."/>
            <person name="Kuo A."/>
            <person name="Mondo S."/>
            <person name="Pangilinan J."/>
            <person name="Riley R."/>
            <person name="Labutti K."/>
            <person name="Andreopoulos B."/>
            <person name="Lipzen A."/>
            <person name="Chen C."/>
            <person name="Yanf M."/>
            <person name="Daum C."/>
            <person name="Ng V."/>
            <person name="Clum A."/>
            <person name="Ohm R."/>
            <person name="Martin F."/>
            <person name="Silar P."/>
            <person name="Natvig D."/>
            <person name="Lalanne C."/>
            <person name="Gautier V."/>
            <person name="Ament-Velasquez S.L."/>
            <person name="Kruys A."/>
            <person name="Hutchinson M.I."/>
            <person name="Powell A.J."/>
            <person name="Barry K."/>
            <person name="Miller A.N."/>
            <person name="Grigoriev I.V."/>
            <person name="Debuchy R."/>
            <person name="Gladieux P."/>
            <person name="Thoren M.H."/>
            <person name="Johannesson H."/>
        </authorList>
    </citation>
    <scope>NUCLEOTIDE SEQUENCE</scope>
    <source>
        <strain evidence="3">PSN293</strain>
    </source>
</reference>
<keyword evidence="1" id="KW-1133">Transmembrane helix</keyword>
<feature type="chain" id="PRO_5043026929" evidence="2">
    <location>
        <begin position="23"/>
        <end position="335"/>
    </location>
</feature>
<dbReference type="AlphaFoldDB" id="A0AAN6Y4C4"/>
<keyword evidence="1" id="KW-0472">Membrane</keyword>
<keyword evidence="1" id="KW-0812">Transmembrane</keyword>
<evidence type="ECO:0000313" key="3">
    <source>
        <dbReference type="EMBL" id="KAK4211978.1"/>
    </source>
</evidence>